<dbReference type="Proteomes" id="UP000070341">
    <property type="component" value="Unassembled WGS sequence"/>
</dbReference>
<feature type="transmembrane region" description="Helical" evidence="6">
    <location>
        <begin position="31"/>
        <end position="51"/>
    </location>
</feature>
<evidence type="ECO:0000256" key="3">
    <source>
        <dbReference type="ARBA" id="ARBA00022692"/>
    </source>
</evidence>
<feature type="transmembrane region" description="Helical" evidence="6">
    <location>
        <begin position="84"/>
        <end position="106"/>
    </location>
</feature>
<keyword evidence="4 6" id="KW-1133">Transmembrane helix</keyword>
<dbReference type="GO" id="GO:0015658">
    <property type="term" value="F:branched-chain amino acid transmembrane transporter activity"/>
    <property type="evidence" value="ECO:0007669"/>
    <property type="project" value="InterPro"/>
</dbReference>
<evidence type="ECO:0000313" key="8">
    <source>
        <dbReference type="Proteomes" id="UP000070341"/>
    </source>
</evidence>
<keyword evidence="2" id="KW-1003">Cell membrane</keyword>
<evidence type="ECO:0000256" key="5">
    <source>
        <dbReference type="ARBA" id="ARBA00023136"/>
    </source>
</evidence>
<dbReference type="GO" id="GO:0005886">
    <property type="term" value="C:plasma membrane"/>
    <property type="evidence" value="ECO:0007669"/>
    <property type="project" value="UniProtKB-SubCell"/>
</dbReference>
<keyword evidence="5 6" id="KW-0472">Membrane</keyword>
<evidence type="ECO:0000256" key="1">
    <source>
        <dbReference type="ARBA" id="ARBA00004651"/>
    </source>
</evidence>
<evidence type="ECO:0000313" key="7">
    <source>
        <dbReference type="EMBL" id="KXB00005.1"/>
    </source>
</evidence>
<dbReference type="CDD" id="cd06581">
    <property type="entry name" value="TM_PBP1_LivM_like"/>
    <property type="match status" value="1"/>
</dbReference>
<proteinExistence type="predicted"/>
<dbReference type="PANTHER" id="PTHR30482:SF10">
    <property type="entry name" value="HIGH-AFFINITY BRANCHED-CHAIN AMINO ACID TRANSPORT PROTEIN BRAE"/>
    <property type="match status" value="1"/>
</dbReference>
<name>A0A133V0P5_9EURY</name>
<feature type="transmembrane region" description="Helical" evidence="6">
    <location>
        <begin position="240"/>
        <end position="265"/>
    </location>
</feature>
<feature type="transmembrane region" description="Helical" evidence="6">
    <location>
        <begin position="58"/>
        <end position="78"/>
    </location>
</feature>
<keyword evidence="8" id="KW-1185">Reference proteome</keyword>
<sequence>MIGKLLKNPILWASVLLICMGAFVPSLAGGYTVNVFIMVFIYIVVALGWNISSGFLGYVNLGYAAFIALGAYTTAYMLNLGYHWTFAILTAGIVGGALIGLLVGLVLGRLRGVYYAITMIAFWQATRVLASSNQLAWFTGGGRGTYAPNALGQTAVMRILTVVVVFAFLFTAFLARSKLGLKMLSIRSDESAASMTGIKTWRIKNISWAISNFIGAIGGGILAIHVGYIDPVAIFNPLYILIPVVMVVFGGRGSVIGPIVGGLFLGFLKNWLWARFLALDFAILGITLIVVLYFMPQGLIPWLKENNILPRTRDW</sequence>
<evidence type="ECO:0000256" key="4">
    <source>
        <dbReference type="ARBA" id="ARBA00022989"/>
    </source>
</evidence>
<protein>
    <recommendedName>
        <fullName evidence="9">Branched-chain amino acid ABC transporter permease</fullName>
    </recommendedName>
</protein>
<comment type="subcellular location">
    <subcellularLocation>
        <location evidence="1">Cell membrane</location>
        <topology evidence="1">Multi-pass membrane protein</topology>
    </subcellularLocation>
</comment>
<feature type="transmembrane region" description="Helical" evidence="6">
    <location>
        <begin position="272"/>
        <end position="295"/>
    </location>
</feature>
<feature type="transmembrane region" description="Helical" evidence="6">
    <location>
        <begin position="206"/>
        <end position="228"/>
    </location>
</feature>
<dbReference type="PANTHER" id="PTHR30482">
    <property type="entry name" value="HIGH-AFFINITY BRANCHED-CHAIN AMINO ACID TRANSPORT SYSTEM PERMEASE"/>
    <property type="match status" value="1"/>
</dbReference>
<dbReference type="InterPro" id="IPR001851">
    <property type="entry name" value="ABC_transp_permease"/>
</dbReference>
<evidence type="ECO:0008006" key="9">
    <source>
        <dbReference type="Google" id="ProtNLM"/>
    </source>
</evidence>
<reference evidence="7 8" key="1">
    <citation type="journal article" date="2016" name="Sci. Rep.">
        <title>Metabolic traits of an uncultured archaeal lineage -MSBL1- from brine pools of the Red Sea.</title>
        <authorList>
            <person name="Mwirichia R."/>
            <person name="Alam I."/>
            <person name="Rashid M."/>
            <person name="Vinu M."/>
            <person name="Ba-Alawi W."/>
            <person name="Anthony Kamau A."/>
            <person name="Kamanda Ngugi D."/>
            <person name="Goker M."/>
            <person name="Klenk H.P."/>
            <person name="Bajic V."/>
            <person name="Stingl U."/>
        </authorList>
    </citation>
    <scope>NUCLEOTIDE SEQUENCE [LARGE SCALE GENOMIC DNA]</scope>
    <source>
        <strain evidence="7">SCGC-AAA259M10</strain>
    </source>
</reference>
<dbReference type="AlphaFoldDB" id="A0A133V0P5"/>
<feature type="transmembrane region" description="Helical" evidence="6">
    <location>
        <begin position="150"/>
        <end position="175"/>
    </location>
</feature>
<organism evidence="7 8">
    <name type="scientific">candidate division MSBL1 archaeon SCGC-AAA259M10</name>
    <dbReference type="NCBI Taxonomy" id="1698270"/>
    <lineage>
        <taxon>Archaea</taxon>
        <taxon>Methanobacteriati</taxon>
        <taxon>Methanobacteriota</taxon>
        <taxon>candidate division MSBL1</taxon>
    </lineage>
</organism>
<accession>A0A133V0P5</accession>
<dbReference type="InterPro" id="IPR043428">
    <property type="entry name" value="LivM-like"/>
</dbReference>
<comment type="caution">
    <text evidence="7">The sequence shown here is derived from an EMBL/GenBank/DDBJ whole genome shotgun (WGS) entry which is preliminary data.</text>
</comment>
<dbReference type="EMBL" id="LHXU01000023">
    <property type="protein sequence ID" value="KXB00005.1"/>
    <property type="molecule type" value="Genomic_DNA"/>
</dbReference>
<keyword evidence="3 6" id="KW-0812">Transmembrane</keyword>
<dbReference type="Pfam" id="PF02653">
    <property type="entry name" value="BPD_transp_2"/>
    <property type="match status" value="1"/>
</dbReference>
<feature type="transmembrane region" description="Helical" evidence="6">
    <location>
        <begin position="113"/>
        <end position="130"/>
    </location>
</feature>
<evidence type="ECO:0000256" key="2">
    <source>
        <dbReference type="ARBA" id="ARBA00022475"/>
    </source>
</evidence>
<evidence type="ECO:0000256" key="6">
    <source>
        <dbReference type="SAM" id="Phobius"/>
    </source>
</evidence>
<gene>
    <name evidence="7" type="ORF">AKJ40_02055</name>
</gene>